<dbReference type="KEGG" id="fvn:FVRRES_04650"/>
<proteinExistence type="predicted"/>
<dbReference type="Pfam" id="PF06985">
    <property type="entry name" value="HET"/>
    <property type="match status" value="1"/>
</dbReference>
<dbReference type="PANTHER" id="PTHR33112">
    <property type="entry name" value="DOMAIN PROTEIN, PUTATIVE-RELATED"/>
    <property type="match status" value="1"/>
</dbReference>
<dbReference type="STRING" id="56646.A0A2L2SSQ0"/>
<evidence type="ECO:0000259" key="2">
    <source>
        <dbReference type="Pfam" id="PF06985"/>
    </source>
</evidence>
<organism evidence="3 4">
    <name type="scientific">Fusarium venenatum</name>
    <dbReference type="NCBI Taxonomy" id="56646"/>
    <lineage>
        <taxon>Eukaryota</taxon>
        <taxon>Fungi</taxon>
        <taxon>Dikarya</taxon>
        <taxon>Ascomycota</taxon>
        <taxon>Pezizomycotina</taxon>
        <taxon>Sordariomycetes</taxon>
        <taxon>Hypocreomycetidae</taxon>
        <taxon>Hypocreales</taxon>
        <taxon>Nectriaceae</taxon>
        <taxon>Fusarium</taxon>
    </lineage>
</organism>
<dbReference type="InterPro" id="IPR010730">
    <property type="entry name" value="HET"/>
</dbReference>
<feature type="domain" description="Heterokaryon incompatibility" evidence="2">
    <location>
        <begin position="258"/>
        <end position="414"/>
    </location>
</feature>
<evidence type="ECO:0000313" key="3">
    <source>
        <dbReference type="EMBL" id="CEI60214.1"/>
    </source>
</evidence>
<dbReference type="EMBL" id="LN649230">
    <property type="protein sequence ID" value="CEI60214.1"/>
    <property type="molecule type" value="Genomic_DNA"/>
</dbReference>
<feature type="region of interest" description="Disordered" evidence="1">
    <location>
        <begin position="671"/>
        <end position="692"/>
    </location>
</feature>
<dbReference type="RefSeq" id="XP_025583934.1">
    <property type="nucleotide sequence ID" value="XM_025732982.2"/>
</dbReference>
<protein>
    <recommendedName>
        <fullName evidence="2">Heterokaryon incompatibility domain-containing protein</fullName>
    </recommendedName>
</protein>
<evidence type="ECO:0000313" key="4">
    <source>
        <dbReference type="Proteomes" id="UP000245910"/>
    </source>
</evidence>
<dbReference type="Proteomes" id="UP000245910">
    <property type="component" value="Chromosome II"/>
</dbReference>
<dbReference type="PANTHER" id="PTHR33112:SF12">
    <property type="entry name" value="HETEROKARYON INCOMPATIBILITY DOMAIN-CONTAINING PROTEIN"/>
    <property type="match status" value="1"/>
</dbReference>
<name>A0A2L2SSQ0_9HYPO</name>
<dbReference type="GeneID" id="37256289"/>
<accession>A0A2L2SSQ0</accession>
<feature type="compositionally biased region" description="Polar residues" evidence="1">
    <location>
        <begin position="58"/>
        <end position="77"/>
    </location>
</feature>
<evidence type="ECO:0000256" key="1">
    <source>
        <dbReference type="SAM" id="MobiDB-lite"/>
    </source>
</evidence>
<reference evidence="4" key="1">
    <citation type="submission" date="2014-10" db="EMBL/GenBank/DDBJ databases">
        <authorList>
            <person name="King R."/>
        </authorList>
    </citation>
    <scope>NUCLEOTIDE SEQUENCE [LARGE SCALE GENOMIC DNA]</scope>
    <source>
        <strain evidence="4">A3/5</strain>
    </source>
</reference>
<sequence length="811" mass="90708">MALVSVMTDNLCSVCSHIDFDNIALQAKPCNGDCDNSGSVSEDGFDDSGSALEEGLSDSDSNSTGWCTESGSDSSELSEFDTKLGTNHEISLRTNQCILCRLIDRHIRRLYPSSSGHVTLRARKNLVISSLPADTKLQHTHTTTATIEYRHNNEDGPQTHIPGTWQVSRVLDLQSLRHASPASDTRQQTPQSLVGGRIIPDKVDFELLRKWLKLCKDNHDGTCSHSTQSPGSVPKVMPAFVIDVQKACIVKTPPDCSYVALSYVWGTSKVLMHMSNNANLLLTTGSLNTEDIPKTVRDAISATAGLNEQFLWVDALCIIQDDPTMKISQIEKMDQIYAGAILTLVAGHGDSAAVGLPGVNSRPSDFLQEVLHLKGHTFLTVVGAYRSQEANNGEIDGPSIQSSTWIHRAWTMQELCFSNRLLVFTENQAFWRCNSNTWSEELALEEAHSNDLEIMPFELEKGLPKNSIKASDYFSLYCHYLQAYRRRKLSFKSDLINAFQGIISVFSRTQKDEYLWGHPKAFFSASLGWMYESKHIRNFASQEMTMSGKDIKNIEFPSWSWAAWDNREESGRELDFWSYRSLGRGFSEPSTPHPTITQFYAVTGEGNVTAIQENLSKDRMTKTTAKVKRLRWQGPERDIPDQHVQNLAQNSNLVPGTLIFWASVATLRVRPTEGSPSESNVSDDTDSDKEQKEVTYEVPGKFKITGTGEWPFGNQAHFEAWLGGERDESSYKIVLPGDPQLPGTFSVEFAVVYRHKGAVFDAGIDGKRKAKLMLLALEWKEGLAYRIGLGEISEEEWAKMGDREWKLITMR</sequence>
<dbReference type="AlphaFoldDB" id="A0A2L2SSQ0"/>
<dbReference type="OrthoDB" id="5135333at2759"/>
<keyword evidence="4" id="KW-1185">Reference proteome</keyword>
<feature type="region of interest" description="Disordered" evidence="1">
    <location>
        <begin position="41"/>
        <end position="79"/>
    </location>
</feature>